<dbReference type="Gene3D" id="3.30.465.10">
    <property type="match status" value="1"/>
</dbReference>
<dbReference type="PANTHER" id="PTHR42659:SF9">
    <property type="entry name" value="XANTHINE DEHYDROGENASE FAD-BINDING SUBUNIT XDHB-RELATED"/>
    <property type="match status" value="1"/>
</dbReference>
<reference evidence="2 3" key="1">
    <citation type="submission" date="2020-04" db="EMBL/GenBank/DDBJ databases">
        <title>MicrobeNet Type strains.</title>
        <authorList>
            <person name="Nicholson A.C."/>
        </authorList>
    </citation>
    <scope>NUCLEOTIDE SEQUENCE [LARGE SCALE GENOMIC DNA]</scope>
    <source>
        <strain evidence="2 3">ATCC BAA-789</strain>
    </source>
</reference>
<dbReference type="InterPro" id="IPR016169">
    <property type="entry name" value="FAD-bd_PCMH_sub2"/>
</dbReference>
<dbReference type="InterPro" id="IPR051312">
    <property type="entry name" value="Diverse_Substr_Oxidored"/>
</dbReference>
<evidence type="ECO:0000259" key="1">
    <source>
        <dbReference type="PROSITE" id="PS51387"/>
    </source>
</evidence>
<feature type="domain" description="FAD-binding PCMH-type" evidence="1">
    <location>
        <begin position="1"/>
        <end position="173"/>
    </location>
</feature>
<dbReference type="InterPro" id="IPR036318">
    <property type="entry name" value="FAD-bd_PCMH-like_sf"/>
</dbReference>
<dbReference type="InterPro" id="IPR002346">
    <property type="entry name" value="Mopterin_DH_FAD-bd"/>
</dbReference>
<dbReference type="Proteomes" id="UP000774283">
    <property type="component" value="Unassembled WGS sequence"/>
</dbReference>
<dbReference type="InterPro" id="IPR016166">
    <property type="entry name" value="FAD-bd_PCMH"/>
</dbReference>
<proteinExistence type="predicted"/>
<protein>
    <submittedName>
        <fullName evidence="2">FAD-binding molybdopterin dehydrogenase</fullName>
    </submittedName>
</protein>
<gene>
    <name evidence="2" type="ORF">HF995_12305</name>
</gene>
<dbReference type="PROSITE" id="PS51387">
    <property type="entry name" value="FAD_PCMH"/>
    <property type="match status" value="1"/>
</dbReference>
<organism evidence="2 3">
    <name type="scientific">Sanguibacter hominis ATCC BAA-789</name>
    <dbReference type="NCBI Taxonomy" id="1312740"/>
    <lineage>
        <taxon>Bacteria</taxon>
        <taxon>Bacillati</taxon>
        <taxon>Actinomycetota</taxon>
        <taxon>Actinomycetes</taxon>
        <taxon>Micrococcales</taxon>
        <taxon>Sanguibacteraceae</taxon>
        <taxon>Sanguibacter</taxon>
    </lineage>
</organism>
<dbReference type="RefSeq" id="WP_168448096.1">
    <property type="nucleotide sequence ID" value="NZ_JAAXOW010000004.1"/>
</dbReference>
<dbReference type="EMBL" id="JAAXOW010000004">
    <property type="protein sequence ID" value="NKX94041.1"/>
    <property type="molecule type" value="Genomic_DNA"/>
</dbReference>
<dbReference type="GO" id="GO:0071949">
    <property type="term" value="F:FAD binding"/>
    <property type="evidence" value="ECO:0007669"/>
    <property type="project" value="InterPro"/>
</dbReference>
<evidence type="ECO:0000313" key="2">
    <source>
        <dbReference type="EMBL" id="NKX94041.1"/>
    </source>
</evidence>
<sequence length="282" mass="29658">MDLTTVTSYRRARTVDDLELGPGEAFVAGGTWLFSQPQPGVTGLVDLTSLGWEDWEVLPDGDLRIAATCTVERLQQVPAGVVGPAHALVRSCVDAFLMSFKVQTAATVGGNVAMALPAGAMISLLAALDATAVVWGPGGPRREAVASLVRGVRETSLEPGEVLRAIDVPRRALAGRHAMRKIALTRLGRSSCVVVGRVDLDGTATVTVSAATPRPAVLRFPTLPTSADLRDAVAHLGTDVGWYADAHGPADWRAAMAAELAEQVRAELATPEQEQPAGQEDR</sequence>
<dbReference type="Pfam" id="PF00941">
    <property type="entry name" value="FAD_binding_5"/>
    <property type="match status" value="1"/>
</dbReference>
<dbReference type="GO" id="GO:0016491">
    <property type="term" value="F:oxidoreductase activity"/>
    <property type="evidence" value="ECO:0007669"/>
    <property type="project" value="InterPro"/>
</dbReference>
<dbReference type="PANTHER" id="PTHR42659">
    <property type="entry name" value="XANTHINE DEHYDROGENASE SUBUNIT C-RELATED"/>
    <property type="match status" value="1"/>
</dbReference>
<accession>A0A9X5IT94</accession>
<comment type="caution">
    <text evidence="2">The sequence shown here is derived from an EMBL/GenBank/DDBJ whole genome shotgun (WGS) entry which is preliminary data.</text>
</comment>
<evidence type="ECO:0000313" key="3">
    <source>
        <dbReference type="Proteomes" id="UP000774283"/>
    </source>
</evidence>
<dbReference type="SUPFAM" id="SSF56176">
    <property type="entry name" value="FAD-binding/transporter-associated domain-like"/>
    <property type="match status" value="1"/>
</dbReference>
<name>A0A9X5IT94_9MICO</name>
<keyword evidence="3" id="KW-1185">Reference proteome</keyword>
<dbReference type="AlphaFoldDB" id="A0A9X5IT94"/>